<name>A0A6G1VQS9_9BACT</name>
<reference evidence="3 4" key="1">
    <citation type="submission" date="2019-09" db="EMBL/GenBank/DDBJ databases">
        <title>Distinct polysaccharide growth profiles of human intestinal Prevotella copri isolates.</title>
        <authorList>
            <person name="Fehlner-Peach H."/>
            <person name="Magnabosco C."/>
            <person name="Raghavan V."/>
            <person name="Scher J.U."/>
            <person name="Tett A."/>
            <person name="Cox L.M."/>
            <person name="Gottsegen C."/>
            <person name="Watters A."/>
            <person name="Wiltshire- Gordon J.D."/>
            <person name="Segata N."/>
            <person name="Bonneau R."/>
            <person name="Littman D.R."/>
        </authorList>
    </citation>
    <scope>NUCLEOTIDE SEQUENCE [LARGE SCALE GENOMIC DNA]</scope>
    <source>
        <strain evidence="4">iAA917</strain>
    </source>
</reference>
<dbReference type="OrthoDB" id="915634at2"/>
<gene>
    <name evidence="3" type="ORF">F7D25_11005</name>
</gene>
<sequence length="337" mass="38574">DMDMENIAREYLERMGYGNQPYMVYKHEDIDRHHMHIVTIRVDENGKCLDSRYNYHKSKSITRDLEEKYNLNKADRKQRQADNPLRKVDVSQGNVKKQVANTVKSLCTTYRFQSLGEYRALLSLYNISLEEVRGEVGGREYHGFVYSATDGQGNKVGNPFKASKIDKSVGVEAMEKRFAYSAKKFKEDKKLSEMTKHSVEAVLKQTYHKDKFVELLKAKGIDVVFRHTADGRIYGATFIDHRTQSVFNGSRLGTNLSANALQEHFTLPYENEQPIPLTIPKEDGIMPEQEYHGSGLFDEYGSGLGLMAGGGPSNEAQEAVFDRELRRKKKKRKGRNL</sequence>
<protein>
    <submittedName>
        <fullName evidence="3">Relaxase/mobilization nuclease domain-containing protein</fullName>
    </submittedName>
</protein>
<dbReference type="AlphaFoldDB" id="A0A6G1VQS9"/>
<feature type="region of interest" description="Disordered" evidence="1">
    <location>
        <begin position="307"/>
        <end position="337"/>
    </location>
</feature>
<dbReference type="Proteomes" id="UP000477980">
    <property type="component" value="Unassembled WGS sequence"/>
</dbReference>
<evidence type="ECO:0000313" key="4">
    <source>
        <dbReference type="Proteomes" id="UP000477980"/>
    </source>
</evidence>
<comment type="caution">
    <text evidence="3">The sequence shown here is derived from an EMBL/GenBank/DDBJ whole genome shotgun (WGS) entry which is preliminary data.</text>
</comment>
<dbReference type="Pfam" id="PF03432">
    <property type="entry name" value="Relaxase"/>
    <property type="match status" value="1"/>
</dbReference>
<feature type="non-terminal residue" evidence="3">
    <location>
        <position position="1"/>
    </location>
</feature>
<organism evidence="3 4">
    <name type="scientific">Segatella copri</name>
    <dbReference type="NCBI Taxonomy" id="165179"/>
    <lineage>
        <taxon>Bacteria</taxon>
        <taxon>Pseudomonadati</taxon>
        <taxon>Bacteroidota</taxon>
        <taxon>Bacteroidia</taxon>
        <taxon>Bacteroidales</taxon>
        <taxon>Prevotellaceae</taxon>
        <taxon>Segatella</taxon>
    </lineage>
</organism>
<evidence type="ECO:0000259" key="2">
    <source>
        <dbReference type="Pfam" id="PF03432"/>
    </source>
</evidence>
<feature type="domain" description="MobA/VirD2-like nuclease" evidence="2">
    <location>
        <begin position="3"/>
        <end position="71"/>
    </location>
</feature>
<dbReference type="NCBIfam" id="NF041325">
    <property type="entry name" value="Bacteroid_MobB"/>
    <property type="match status" value="1"/>
</dbReference>
<dbReference type="RefSeq" id="WP_153090611.1">
    <property type="nucleotide sequence ID" value="NZ_VZAH01000106.1"/>
</dbReference>
<dbReference type="InterPro" id="IPR005094">
    <property type="entry name" value="Endonuclease_MobA/VirD2"/>
</dbReference>
<dbReference type="EMBL" id="VZAH01000106">
    <property type="protein sequence ID" value="MQP14924.1"/>
    <property type="molecule type" value="Genomic_DNA"/>
</dbReference>
<feature type="compositionally biased region" description="Basic residues" evidence="1">
    <location>
        <begin position="326"/>
        <end position="337"/>
    </location>
</feature>
<evidence type="ECO:0000313" key="3">
    <source>
        <dbReference type="EMBL" id="MQP14924.1"/>
    </source>
</evidence>
<proteinExistence type="predicted"/>
<accession>A0A6G1VQS9</accession>
<evidence type="ECO:0000256" key="1">
    <source>
        <dbReference type="SAM" id="MobiDB-lite"/>
    </source>
</evidence>